<evidence type="ECO:0000313" key="2">
    <source>
        <dbReference type="Proteomes" id="UP001199919"/>
    </source>
</evidence>
<sequence>MKTKLFIALLAVATALTACKKNEKKEVYYCCHIRDNFMSAVKADTTWRTDKLELSYNKDSLILLGINKNETLRLSMKVVDTGKYFINPKSGVYNILVGGDALVGEYRATTDTANYIKVLTYSKNTGWIEGQFKIKLTKSARYTNPALGNEVSFVRGKFSAALPK</sequence>
<reference evidence="1 2" key="1">
    <citation type="submission" date="2021-12" db="EMBL/GenBank/DDBJ databases">
        <title>Mucilaginibacter roseus genome.</title>
        <authorList>
            <person name="Ferreira J.R."/>
            <person name="Newman J.D."/>
        </authorList>
    </citation>
    <scope>NUCLEOTIDE SEQUENCE [LARGE SCALE GENOMIC DNA]</scope>
    <source>
        <strain evidence="1 2">LMG 28454</strain>
    </source>
</reference>
<gene>
    <name evidence="1" type="ORF">LT679_17070</name>
</gene>
<evidence type="ECO:0000313" key="1">
    <source>
        <dbReference type="EMBL" id="MCD8742324.1"/>
    </source>
</evidence>
<organism evidence="1 2">
    <name type="scientific">Mucilaginibacter roseus</name>
    <dbReference type="NCBI Taxonomy" id="1528868"/>
    <lineage>
        <taxon>Bacteria</taxon>
        <taxon>Pseudomonadati</taxon>
        <taxon>Bacteroidota</taxon>
        <taxon>Sphingobacteriia</taxon>
        <taxon>Sphingobacteriales</taxon>
        <taxon>Sphingobacteriaceae</taxon>
        <taxon>Mucilaginibacter</taxon>
    </lineage>
</organism>
<dbReference type="EMBL" id="JAJPWV010000006">
    <property type="protein sequence ID" value="MCD8742324.1"/>
    <property type="molecule type" value="Genomic_DNA"/>
</dbReference>
<dbReference type="PROSITE" id="PS51257">
    <property type="entry name" value="PROKAR_LIPOPROTEIN"/>
    <property type="match status" value="1"/>
</dbReference>
<protein>
    <submittedName>
        <fullName evidence="1">DUF6252 family protein</fullName>
    </submittedName>
</protein>
<dbReference type="RefSeq" id="WP_232178881.1">
    <property type="nucleotide sequence ID" value="NZ_JAJPWV010000006.1"/>
</dbReference>
<name>A0ABS8U5D3_9SPHI</name>
<dbReference type="Pfam" id="PF19765">
    <property type="entry name" value="DUF6252"/>
    <property type="match status" value="1"/>
</dbReference>
<keyword evidence="2" id="KW-1185">Reference proteome</keyword>
<dbReference type="InterPro" id="IPR046219">
    <property type="entry name" value="DUF6252"/>
</dbReference>
<comment type="caution">
    <text evidence="1">The sequence shown here is derived from an EMBL/GenBank/DDBJ whole genome shotgun (WGS) entry which is preliminary data.</text>
</comment>
<dbReference type="Proteomes" id="UP001199919">
    <property type="component" value="Unassembled WGS sequence"/>
</dbReference>
<proteinExistence type="predicted"/>
<accession>A0ABS8U5D3</accession>